<sequence length="86" mass="9503">MGNLLNYFMSNDASHIIEILCQKVKSLSLQQIPHPRYRAPSREVLQRGGSFSGEASPENVPWEPQRSYPTEGNPPAALAPQRTGSP</sequence>
<dbReference type="EMBL" id="CP030118">
    <property type="protein sequence ID" value="QDL10031.1"/>
    <property type="molecule type" value="Genomic_DNA"/>
</dbReference>
<reference evidence="2 3" key="1">
    <citation type="submission" date="2018-06" db="EMBL/GenBank/DDBJ databases">
        <title>Comparative genomics of Brasilonema spp. strains.</title>
        <authorList>
            <person name="Alvarenga D.O."/>
            <person name="Fiore M.F."/>
            <person name="Varani A.M."/>
        </authorList>
    </citation>
    <scope>NUCLEOTIDE SEQUENCE [LARGE SCALE GENOMIC DNA]</scope>
    <source>
        <strain evidence="2 3">CENA114</strain>
    </source>
</reference>
<evidence type="ECO:0000313" key="2">
    <source>
        <dbReference type="EMBL" id="QDL10031.1"/>
    </source>
</evidence>
<proteinExistence type="predicted"/>
<name>A0A856MKA8_9CYAN</name>
<dbReference type="Proteomes" id="UP000503129">
    <property type="component" value="Chromosome"/>
</dbReference>
<feature type="region of interest" description="Disordered" evidence="1">
    <location>
        <begin position="38"/>
        <end position="86"/>
    </location>
</feature>
<gene>
    <name evidence="2" type="ORF">DP114_20970</name>
</gene>
<evidence type="ECO:0000313" key="3">
    <source>
        <dbReference type="Proteomes" id="UP000503129"/>
    </source>
</evidence>
<organism evidence="2 3">
    <name type="scientific">Brasilonema sennae CENA114</name>
    <dbReference type="NCBI Taxonomy" id="415709"/>
    <lineage>
        <taxon>Bacteria</taxon>
        <taxon>Bacillati</taxon>
        <taxon>Cyanobacteriota</taxon>
        <taxon>Cyanophyceae</taxon>
        <taxon>Nostocales</taxon>
        <taxon>Scytonemataceae</taxon>
        <taxon>Brasilonema</taxon>
        <taxon>Bromeliae group (in: Brasilonema)</taxon>
    </lineage>
</organism>
<protein>
    <submittedName>
        <fullName evidence="2">Uncharacterized protein</fullName>
    </submittedName>
</protein>
<dbReference type="AlphaFoldDB" id="A0A856MKA8"/>
<dbReference type="KEGG" id="bsen:DP114_20970"/>
<evidence type="ECO:0000256" key="1">
    <source>
        <dbReference type="SAM" id="MobiDB-lite"/>
    </source>
</evidence>
<keyword evidence="3" id="KW-1185">Reference proteome</keyword>
<accession>A0A856MKA8</accession>